<proteinExistence type="predicted"/>
<dbReference type="InterPro" id="IPR000572">
    <property type="entry name" value="OxRdtase_Mopterin-bd_dom"/>
</dbReference>
<dbReference type="Pfam" id="PF00174">
    <property type="entry name" value="Oxidored_molyb"/>
    <property type="match status" value="1"/>
</dbReference>
<dbReference type="Gene3D" id="3.90.420.10">
    <property type="entry name" value="Oxidoreductase, molybdopterin-binding domain"/>
    <property type="match status" value="1"/>
</dbReference>
<dbReference type="InterPro" id="IPR036374">
    <property type="entry name" value="OxRdtase_Mopterin-bd_sf"/>
</dbReference>
<dbReference type="Gene3D" id="2.60.40.650">
    <property type="match status" value="1"/>
</dbReference>
<evidence type="ECO:0000259" key="6">
    <source>
        <dbReference type="Pfam" id="PF03404"/>
    </source>
</evidence>
<dbReference type="PRINTS" id="PR00407">
    <property type="entry name" value="EUMOPTERIN"/>
</dbReference>
<dbReference type="CDD" id="cd02110">
    <property type="entry name" value="SO_family_Moco_dimer"/>
    <property type="match status" value="1"/>
</dbReference>
<evidence type="ECO:0000313" key="7">
    <source>
        <dbReference type="EMBL" id="WAH44681.1"/>
    </source>
</evidence>
<evidence type="ECO:0000256" key="4">
    <source>
        <dbReference type="ARBA" id="ARBA00023002"/>
    </source>
</evidence>
<feature type="domain" description="Moybdenum cofactor oxidoreductase dimerisation" evidence="6">
    <location>
        <begin position="194"/>
        <end position="309"/>
    </location>
</feature>
<evidence type="ECO:0000256" key="1">
    <source>
        <dbReference type="ARBA" id="ARBA00001924"/>
    </source>
</evidence>
<dbReference type="Pfam" id="PF03404">
    <property type="entry name" value="Mo-co_dimer"/>
    <property type="match status" value="1"/>
</dbReference>
<sequence length="310" mass="35481">MPYPKVDVDEWRLSVKGCVEEPLHLTYNDLLRLPQITQSVTLECAGNKRALRDPKTRGEQFLLGAISNAVWTGVPLQTILYLAGIRPEAQEIVFQGMDVGFRTDIPDLLSYSRSLPVTKAIHPDTLLALFMNYEPLPAKHGFPVRLVVPGWYAMGSVKWLRRILVIEHPFDGPYQSRDYVLYTRPDDYAHGVPITEIQVNSSIAYPTDQQTVRRGNQYVYGIAWSGSNNVTEIDISTDGGHIWQPADWIDSEQRYTWRRWSFHWKADLPGEYMIMSRASDESGAVQRQQALWNVKGYVNNSIHQVKVYVE</sequence>
<feature type="domain" description="Oxidoreductase molybdopterin-binding" evidence="5">
    <location>
        <begin position="2"/>
        <end position="173"/>
    </location>
</feature>
<dbReference type="PANTHER" id="PTHR19372:SF7">
    <property type="entry name" value="SULFITE OXIDASE, MITOCHONDRIAL"/>
    <property type="match status" value="1"/>
</dbReference>
<dbReference type="PANTHER" id="PTHR19372">
    <property type="entry name" value="SULFITE REDUCTASE"/>
    <property type="match status" value="1"/>
</dbReference>
<dbReference type="SUPFAM" id="SSF56524">
    <property type="entry name" value="Oxidoreductase molybdopterin-binding domain"/>
    <property type="match status" value="1"/>
</dbReference>
<reference evidence="7" key="1">
    <citation type="submission" date="2022-08" db="EMBL/GenBank/DDBJ databases">
        <title>Alicyclobacillus fastidiosus DSM 17978, complete genome.</title>
        <authorList>
            <person name="Wang Q."/>
            <person name="Cai R."/>
            <person name="Wang Z."/>
        </authorList>
    </citation>
    <scope>NUCLEOTIDE SEQUENCE</scope>
    <source>
        <strain evidence="7">DSM 17978</strain>
    </source>
</reference>
<dbReference type="EMBL" id="CP104067">
    <property type="protein sequence ID" value="WAH44681.1"/>
    <property type="molecule type" value="Genomic_DNA"/>
</dbReference>
<name>A0ABY6ZRD0_9BACL</name>
<evidence type="ECO:0000259" key="5">
    <source>
        <dbReference type="Pfam" id="PF00174"/>
    </source>
</evidence>
<keyword evidence="3" id="KW-0479">Metal-binding</keyword>
<accession>A0ABY6ZRD0</accession>
<dbReference type="InterPro" id="IPR008335">
    <property type="entry name" value="Mopterin_OxRdtase_euk"/>
</dbReference>
<protein>
    <submittedName>
        <fullName evidence="7">Sulfite oxidase</fullName>
    </submittedName>
</protein>
<dbReference type="Proteomes" id="UP001164761">
    <property type="component" value="Chromosome"/>
</dbReference>
<dbReference type="InterPro" id="IPR005066">
    <property type="entry name" value="MoCF_OxRdtse_dimer"/>
</dbReference>
<dbReference type="InterPro" id="IPR014756">
    <property type="entry name" value="Ig_E-set"/>
</dbReference>
<dbReference type="RefSeq" id="WP_268008557.1">
    <property type="nucleotide sequence ID" value="NZ_BSUT01000001.1"/>
</dbReference>
<evidence type="ECO:0000256" key="3">
    <source>
        <dbReference type="ARBA" id="ARBA00022723"/>
    </source>
</evidence>
<keyword evidence="2" id="KW-0500">Molybdenum</keyword>
<organism evidence="7 8">
    <name type="scientific">Alicyclobacillus fastidiosus</name>
    <dbReference type="NCBI Taxonomy" id="392011"/>
    <lineage>
        <taxon>Bacteria</taxon>
        <taxon>Bacillati</taxon>
        <taxon>Bacillota</taxon>
        <taxon>Bacilli</taxon>
        <taxon>Bacillales</taxon>
        <taxon>Alicyclobacillaceae</taxon>
        <taxon>Alicyclobacillus</taxon>
    </lineage>
</organism>
<keyword evidence="8" id="KW-1185">Reference proteome</keyword>
<evidence type="ECO:0000313" key="8">
    <source>
        <dbReference type="Proteomes" id="UP001164761"/>
    </source>
</evidence>
<gene>
    <name evidence="7" type="ORF">NZD89_20305</name>
</gene>
<keyword evidence="4" id="KW-0560">Oxidoreductase</keyword>
<evidence type="ECO:0000256" key="2">
    <source>
        <dbReference type="ARBA" id="ARBA00022505"/>
    </source>
</evidence>
<comment type="cofactor">
    <cofactor evidence="1">
        <name>Mo-molybdopterin</name>
        <dbReference type="ChEBI" id="CHEBI:71302"/>
    </cofactor>
</comment>
<dbReference type="SUPFAM" id="SSF81296">
    <property type="entry name" value="E set domains"/>
    <property type="match status" value="1"/>
</dbReference>